<keyword evidence="3" id="KW-1185">Reference proteome</keyword>
<dbReference type="EMBL" id="CAVLGL010000115">
    <property type="protein sequence ID" value="CAK1599393.1"/>
    <property type="molecule type" value="Genomic_DNA"/>
</dbReference>
<evidence type="ECO:0000313" key="3">
    <source>
        <dbReference type="Proteomes" id="UP001314205"/>
    </source>
</evidence>
<dbReference type="PROSITE" id="PS50878">
    <property type="entry name" value="RT_POL"/>
    <property type="match status" value="1"/>
</dbReference>
<dbReference type="Pfam" id="PF00078">
    <property type="entry name" value="RVT_1"/>
    <property type="match status" value="1"/>
</dbReference>
<comment type="caution">
    <text evidence="2">The sequence shown here is derived from an EMBL/GenBank/DDBJ whole genome shotgun (WGS) entry which is preliminary data.</text>
</comment>
<gene>
    <name evidence="2" type="ORF">PARMNEM_LOCUS18275</name>
</gene>
<dbReference type="GO" id="GO:0071897">
    <property type="term" value="P:DNA biosynthetic process"/>
    <property type="evidence" value="ECO:0007669"/>
    <property type="project" value="UniProtKB-ARBA"/>
</dbReference>
<sequence>MLDNGIESSWSSPLHLVTKKENGWRPCGYYRMLNARTVPDRYPIRHIQDFAHSISGCKIFSTLYLVKAYNQIPVSPEDVPKTAITTSFGLFEFPFMDYGLRNAAQTFQRFVDEMTRELDFCYCYLDDFLIFSKNEAQHEQHLRAIFQKLKEYGMLINTSKCVFGAREVSFLGHHISASGTKPLDTKVEAIKNFPLHTNVRQLRHWAWSIFIGDFYHVLQKYKHRLTPC</sequence>
<dbReference type="SUPFAM" id="SSF56672">
    <property type="entry name" value="DNA/RNA polymerases"/>
    <property type="match status" value="1"/>
</dbReference>
<dbReference type="PANTHER" id="PTHR24559">
    <property type="entry name" value="TRANSPOSON TY3-I GAG-POL POLYPROTEIN"/>
    <property type="match status" value="1"/>
</dbReference>
<evidence type="ECO:0000259" key="1">
    <source>
        <dbReference type="PROSITE" id="PS50878"/>
    </source>
</evidence>
<dbReference type="InterPro" id="IPR000477">
    <property type="entry name" value="RT_dom"/>
</dbReference>
<dbReference type="Gene3D" id="3.30.70.270">
    <property type="match status" value="1"/>
</dbReference>
<dbReference type="InterPro" id="IPR043128">
    <property type="entry name" value="Rev_trsase/Diguanyl_cyclase"/>
</dbReference>
<name>A0AAV1LVG6_9NEOP</name>
<dbReference type="PANTHER" id="PTHR24559:SF444">
    <property type="entry name" value="REVERSE TRANSCRIPTASE DOMAIN-CONTAINING PROTEIN"/>
    <property type="match status" value="1"/>
</dbReference>
<accession>A0AAV1LVG6</accession>
<dbReference type="InterPro" id="IPR053134">
    <property type="entry name" value="RNA-dir_DNA_polymerase"/>
</dbReference>
<proteinExistence type="predicted"/>
<dbReference type="Gene3D" id="3.10.10.10">
    <property type="entry name" value="HIV Type 1 Reverse Transcriptase, subunit A, domain 1"/>
    <property type="match status" value="1"/>
</dbReference>
<evidence type="ECO:0000313" key="2">
    <source>
        <dbReference type="EMBL" id="CAK1599393.1"/>
    </source>
</evidence>
<organism evidence="2 3">
    <name type="scientific">Parnassius mnemosyne</name>
    <name type="common">clouded apollo</name>
    <dbReference type="NCBI Taxonomy" id="213953"/>
    <lineage>
        <taxon>Eukaryota</taxon>
        <taxon>Metazoa</taxon>
        <taxon>Ecdysozoa</taxon>
        <taxon>Arthropoda</taxon>
        <taxon>Hexapoda</taxon>
        <taxon>Insecta</taxon>
        <taxon>Pterygota</taxon>
        <taxon>Neoptera</taxon>
        <taxon>Endopterygota</taxon>
        <taxon>Lepidoptera</taxon>
        <taxon>Glossata</taxon>
        <taxon>Ditrysia</taxon>
        <taxon>Papilionoidea</taxon>
        <taxon>Papilionidae</taxon>
        <taxon>Parnassiinae</taxon>
        <taxon>Parnassini</taxon>
        <taxon>Parnassius</taxon>
        <taxon>Driopa</taxon>
    </lineage>
</organism>
<protein>
    <recommendedName>
        <fullName evidence="1">Reverse transcriptase domain-containing protein</fullName>
    </recommendedName>
</protein>
<dbReference type="Proteomes" id="UP001314205">
    <property type="component" value="Unassembled WGS sequence"/>
</dbReference>
<feature type="domain" description="Reverse transcriptase" evidence="1">
    <location>
        <begin position="1"/>
        <end position="175"/>
    </location>
</feature>
<dbReference type="InterPro" id="IPR043502">
    <property type="entry name" value="DNA/RNA_pol_sf"/>
</dbReference>
<dbReference type="AlphaFoldDB" id="A0AAV1LVG6"/>
<reference evidence="2 3" key="1">
    <citation type="submission" date="2023-11" db="EMBL/GenBank/DDBJ databases">
        <authorList>
            <person name="Hedman E."/>
            <person name="Englund M."/>
            <person name="Stromberg M."/>
            <person name="Nyberg Akerstrom W."/>
            <person name="Nylinder S."/>
            <person name="Jareborg N."/>
            <person name="Kallberg Y."/>
            <person name="Kronander E."/>
        </authorList>
    </citation>
    <scope>NUCLEOTIDE SEQUENCE [LARGE SCALE GENOMIC DNA]</scope>
</reference>
<dbReference type="CDD" id="cd01647">
    <property type="entry name" value="RT_LTR"/>
    <property type="match status" value="1"/>
</dbReference>